<keyword evidence="6" id="KW-0808">Transferase</keyword>
<gene>
    <name evidence="6" type="ORF">KDA27_07890</name>
</gene>
<dbReference type="Pfam" id="PF08448">
    <property type="entry name" value="PAS_4"/>
    <property type="match status" value="1"/>
</dbReference>
<organism evidence="6 7">
    <name type="scientific">Eiseniibacteriota bacterium</name>
    <dbReference type="NCBI Taxonomy" id="2212470"/>
    <lineage>
        <taxon>Bacteria</taxon>
        <taxon>Candidatus Eiseniibacteriota</taxon>
    </lineage>
</organism>
<dbReference type="GO" id="GO:0000160">
    <property type="term" value="P:phosphorelay signal transduction system"/>
    <property type="evidence" value="ECO:0007669"/>
    <property type="project" value="InterPro"/>
</dbReference>
<dbReference type="NCBIfam" id="TIGR00229">
    <property type="entry name" value="sensory_box"/>
    <property type="match status" value="1"/>
</dbReference>
<dbReference type="InterPro" id="IPR043128">
    <property type="entry name" value="Rev_trsase/Diguanyl_cyclase"/>
</dbReference>
<dbReference type="NCBIfam" id="TIGR00254">
    <property type="entry name" value="GGDEF"/>
    <property type="match status" value="1"/>
</dbReference>
<dbReference type="Proteomes" id="UP000739538">
    <property type="component" value="Unassembled WGS sequence"/>
</dbReference>
<keyword evidence="2" id="KW-0175">Coiled coil</keyword>
<dbReference type="FunFam" id="3.30.70.270:FF:000001">
    <property type="entry name" value="Diguanylate cyclase domain protein"/>
    <property type="match status" value="1"/>
</dbReference>
<dbReference type="GO" id="GO:0052621">
    <property type="term" value="F:diguanylate cyclase activity"/>
    <property type="evidence" value="ECO:0007669"/>
    <property type="project" value="UniProtKB-EC"/>
</dbReference>
<keyword evidence="1" id="KW-0597">Phosphoprotein</keyword>
<dbReference type="EC" id="2.7.7.65" evidence="6"/>
<dbReference type="InterPro" id="IPR000160">
    <property type="entry name" value="GGDEF_dom"/>
</dbReference>
<reference evidence="6" key="1">
    <citation type="submission" date="2020-04" db="EMBL/GenBank/DDBJ databases">
        <authorList>
            <person name="Zhang T."/>
        </authorList>
    </citation>
    <scope>NUCLEOTIDE SEQUENCE</scope>
    <source>
        <strain evidence="6">HKST-UBA02</strain>
    </source>
</reference>
<dbReference type="InterPro" id="IPR011006">
    <property type="entry name" value="CheY-like_superfamily"/>
</dbReference>
<dbReference type="SUPFAM" id="SSF52172">
    <property type="entry name" value="CheY-like"/>
    <property type="match status" value="1"/>
</dbReference>
<name>A0A956SCU5_UNCEI</name>
<dbReference type="PROSITE" id="PS50110">
    <property type="entry name" value="RESPONSE_REGULATORY"/>
    <property type="match status" value="1"/>
</dbReference>
<evidence type="ECO:0000313" key="7">
    <source>
        <dbReference type="Proteomes" id="UP000739538"/>
    </source>
</evidence>
<dbReference type="Gene3D" id="3.30.450.20">
    <property type="entry name" value="PAS domain"/>
    <property type="match status" value="1"/>
</dbReference>
<dbReference type="PANTHER" id="PTHR45138">
    <property type="entry name" value="REGULATORY COMPONENTS OF SENSORY TRANSDUCTION SYSTEM"/>
    <property type="match status" value="1"/>
</dbReference>
<dbReference type="AlphaFoldDB" id="A0A956SCU5"/>
<proteinExistence type="predicted"/>
<evidence type="ECO:0000256" key="2">
    <source>
        <dbReference type="SAM" id="Coils"/>
    </source>
</evidence>
<dbReference type="Pfam" id="PF00072">
    <property type="entry name" value="Response_reg"/>
    <property type="match status" value="1"/>
</dbReference>
<dbReference type="SMART" id="SM00267">
    <property type="entry name" value="GGDEF"/>
    <property type="match status" value="1"/>
</dbReference>
<dbReference type="PROSITE" id="PS50887">
    <property type="entry name" value="GGDEF"/>
    <property type="match status" value="1"/>
</dbReference>
<dbReference type="InterPro" id="IPR001789">
    <property type="entry name" value="Sig_transdc_resp-reg_receiver"/>
</dbReference>
<evidence type="ECO:0000256" key="1">
    <source>
        <dbReference type="PROSITE-ProRule" id="PRU00169"/>
    </source>
</evidence>
<dbReference type="InterPro" id="IPR035965">
    <property type="entry name" value="PAS-like_dom_sf"/>
</dbReference>
<evidence type="ECO:0000259" key="3">
    <source>
        <dbReference type="PROSITE" id="PS50110"/>
    </source>
</evidence>
<dbReference type="CDD" id="cd01949">
    <property type="entry name" value="GGDEF"/>
    <property type="match status" value="1"/>
</dbReference>
<dbReference type="Gene3D" id="3.40.50.2300">
    <property type="match status" value="1"/>
</dbReference>
<dbReference type="SUPFAM" id="SSF55073">
    <property type="entry name" value="Nucleotide cyclase"/>
    <property type="match status" value="1"/>
</dbReference>
<protein>
    <submittedName>
        <fullName evidence="6">Diguanylate cyclase</fullName>
        <ecNumber evidence="6">2.7.7.65</ecNumber>
    </submittedName>
</protein>
<accession>A0A956SCU5</accession>
<dbReference type="CDD" id="cd17546">
    <property type="entry name" value="REC_hyHK_CKI1_RcsC-like"/>
    <property type="match status" value="1"/>
</dbReference>
<dbReference type="PANTHER" id="PTHR45138:SF9">
    <property type="entry name" value="DIGUANYLATE CYCLASE DGCM-RELATED"/>
    <property type="match status" value="1"/>
</dbReference>
<feature type="domain" description="Response regulatory" evidence="3">
    <location>
        <begin position="2"/>
        <end position="119"/>
    </location>
</feature>
<dbReference type="InterPro" id="IPR050469">
    <property type="entry name" value="Diguanylate_Cyclase"/>
</dbReference>
<dbReference type="CDD" id="cd00130">
    <property type="entry name" value="PAS"/>
    <property type="match status" value="1"/>
</dbReference>
<evidence type="ECO:0000259" key="4">
    <source>
        <dbReference type="PROSITE" id="PS50112"/>
    </source>
</evidence>
<feature type="domain" description="GGDEF" evidence="5">
    <location>
        <begin position="325"/>
        <end position="454"/>
    </location>
</feature>
<dbReference type="InterPro" id="IPR029787">
    <property type="entry name" value="Nucleotide_cyclase"/>
</dbReference>
<feature type="coiled-coil region" evidence="2">
    <location>
        <begin position="271"/>
        <end position="298"/>
    </location>
</feature>
<dbReference type="SMART" id="SM00448">
    <property type="entry name" value="REC"/>
    <property type="match status" value="1"/>
</dbReference>
<reference evidence="6" key="2">
    <citation type="journal article" date="2021" name="Microbiome">
        <title>Successional dynamics and alternative stable states in a saline activated sludge microbial community over 9 years.</title>
        <authorList>
            <person name="Wang Y."/>
            <person name="Ye J."/>
            <person name="Ju F."/>
            <person name="Liu L."/>
            <person name="Boyd J.A."/>
            <person name="Deng Y."/>
            <person name="Parks D.H."/>
            <person name="Jiang X."/>
            <person name="Yin X."/>
            <person name="Woodcroft B.J."/>
            <person name="Tyson G.W."/>
            <person name="Hugenholtz P."/>
            <person name="Polz M.F."/>
            <person name="Zhang T."/>
        </authorList>
    </citation>
    <scope>NUCLEOTIDE SEQUENCE</scope>
    <source>
        <strain evidence="6">HKST-UBA02</strain>
    </source>
</reference>
<dbReference type="Gene3D" id="3.30.70.270">
    <property type="match status" value="1"/>
</dbReference>
<keyword evidence="6" id="KW-0548">Nucleotidyltransferase</keyword>
<dbReference type="InterPro" id="IPR000014">
    <property type="entry name" value="PAS"/>
</dbReference>
<dbReference type="PROSITE" id="PS50112">
    <property type="entry name" value="PAS"/>
    <property type="match status" value="1"/>
</dbReference>
<evidence type="ECO:0000313" key="6">
    <source>
        <dbReference type="EMBL" id="MCA9755706.1"/>
    </source>
</evidence>
<feature type="modified residue" description="4-aspartylphosphate" evidence="1">
    <location>
        <position position="51"/>
    </location>
</feature>
<dbReference type="Pfam" id="PF00990">
    <property type="entry name" value="GGDEF"/>
    <property type="match status" value="1"/>
</dbReference>
<comment type="caution">
    <text evidence="6">The sequence shown here is derived from an EMBL/GenBank/DDBJ whole genome shotgun (WGS) entry which is preliminary data.</text>
</comment>
<dbReference type="SUPFAM" id="SSF55785">
    <property type="entry name" value="PYP-like sensor domain (PAS domain)"/>
    <property type="match status" value="1"/>
</dbReference>
<dbReference type="EMBL" id="JAGQHS010000030">
    <property type="protein sequence ID" value="MCA9755706.1"/>
    <property type="molecule type" value="Genomic_DNA"/>
</dbReference>
<feature type="domain" description="PAS" evidence="4">
    <location>
        <begin position="159"/>
        <end position="230"/>
    </location>
</feature>
<dbReference type="InterPro" id="IPR013656">
    <property type="entry name" value="PAS_4"/>
</dbReference>
<evidence type="ECO:0000259" key="5">
    <source>
        <dbReference type="PROSITE" id="PS50887"/>
    </source>
</evidence>
<sequence>MRVLIAEDEPTAARLLTRELESQGYRVFVASNGREALELAERENLSLVLTDWIMPEMDGLELCRALREHPDKSRYHYVIMISSRSSPKDRENAMTARIDDFLVKPYDQGELRARLGVARRVLEMQERLHNQNVKLVRSQEELLQANLHLTEATEIAEYARNRSLQLFEELPVAGFTYDTSGCIFEWNRRAESVFGINAHEVMGREVWDVLGAKLVGKREQGQIRRVFEGGSFEDSPWSDGSNFFLVSSHCIKNRDGIVVGAVSTAVDVTQQRRAELLIERQKQDLVELNGKLQALAVTDGLTGIPNHRAFQERLHGLTEQANVGLGFSLAMVDVDHFKHFNDTYGHQAGDEVLRKTAECLIGNLRGSDFVARYGGEEFAILFRGVDEESAVQLCDRLRARIESIETPYSKITASFGVATWGTAATDAEDLIVAADQAMYLAKREGRNRVCFHSQLQKAA</sequence>